<comment type="caution">
    <text evidence="2">The sequence shown here is derived from an EMBL/GenBank/DDBJ whole genome shotgun (WGS) entry which is preliminary data.</text>
</comment>
<sequence length="96" mass="10167">MKSGFATDGRRANAKSEARSQKLEVNKSMEASGTHISGYLQGGKLPSKVVVSSCALLTKEMVQQKQSCDGIDGFHLVLGVTISCPEKHVLSILGSC</sequence>
<dbReference type="OrthoDB" id="14246at2759"/>
<name>A0A835PHG0_VANPL</name>
<evidence type="ECO:0000313" key="3">
    <source>
        <dbReference type="Proteomes" id="UP000636800"/>
    </source>
</evidence>
<organism evidence="2 3">
    <name type="scientific">Vanilla planifolia</name>
    <name type="common">Vanilla</name>
    <dbReference type="NCBI Taxonomy" id="51239"/>
    <lineage>
        <taxon>Eukaryota</taxon>
        <taxon>Viridiplantae</taxon>
        <taxon>Streptophyta</taxon>
        <taxon>Embryophyta</taxon>
        <taxon>Tracheophyta</taxon>
        <taxon>Spermatophyta</taxon>
        <taxon>Magnoliopsida</taxon>
        <taxon>Liliopsida</taxon>
        <taxon>Asparagales</taxon>
        <taxon>Orchidaceae</taxon>
        <taxon>Vanilloideae</taxon>
        <taxon>Vanilleae</taxon>
        <taxon>Vanilla</taxon>
    </lineage>
</organism>
<proteinExistence type="predicted"/>
<keyword evidence="3" id="KW-1185">Reference proteome</keyword>
<accession>A0A835PHG0</accession>
<feature type="compositionally biased region" description="Basic and acidic residues" evidence="1">
    <location>
        <begin position="8"/>
        <end position="27"/>
    </location>
</feature>
<feature type="region of interest" description="Disordered" evidence="1">
    <location>
        <begin position="1"/>
        <end position="29"/>
    </location>
</feature>
<reference evidence="2 3" key="1">
    <citation type="journal article" date="2020" name="Nat. Food">
        <title>A phased Vanilla planifolia genome enables genetic improvement of flavour and production.</title>
        <authorList>
            <person name="Hasing T."/>
            <person name="Tang H."/>
            <person name="Brym M."/>
            <person name="Khazi F."/>
            <person name="Huang T."/>
            <person name="Chambers A.H."/>
        </authorList>
    </citation>
    <scope>NUCLEOTIDE SEQUENCE [LARGE SCALE GENOMIC DNA]</scope>
    <source>
        <tissue evidence="2">Leaf</tissue>
    </source>
</reference>
<dbReference type="Proteomes" id="UP000636800">
    <property type="component" value="Unassembled WGS sequence"/>
</dbReference>
<protein>
    <submittedName>
        <fullName evidence="2">Uncharacterized protein</fullName>
    </submittedName>
</protein>
<dbReference type="EMBL" id="JADCNL010000014">
    <property type="protein sequence ID" value="KAG0452713.1"/>
    <property type="molecule type" value="Genomic_DNA"/>
</dbReference>
<dbReference type="AlphaFoldDB" id="A0A835PHG0"/>
<evidence type="ECO:0000256" key="1">
    <source>
        <dbReference type="SAM" id="MobiDB-lite"/>
    </source>
</evidence>
<evidence type="ECO:0000313" key="2">
    <source>
        <dbReference type="EMBL" id="KAG0452713.1"/>
    </source>
</evidence>
<gene>
    <name evidence="2" type="ORF">HPP92_025377</name>
</gene>